<dbReference type="InterPro" id="IPR013178">
    <property type="entry name" value="Histone_AcTrfase_Rtt109/CBP"/>
</dbReference>
<evidence type="ECO:0000256" key="3">
    <source>
        <dbReference type="ARBA" id="ARBA00013184"/>
    </source>
</evidence>
<dbReference type="Pfam" id="PF08214">
    <property type="entry name" value="HAT_KAT11"/>
    <property type="match status" value="1"/>
</dbReference>
<dbReference type="PROSITE" id="PS50014">
    <property type="entry name" value="BROMODOMAIN_2"/>
    <property type="match status" value="1"/>
</dbReference>
<dbReference type="SUPFAM" id="SSF57933">
    <property type="entry name" value="TAZ domain"/>
    <property type="match status" value="2"/>
</dbReference>
<feature type="region of interest" description="Disordered" evidence="20">
    <location>
        <begin position="731"/>
        <end position="754"/>
    </location>
</feature>
<proteinExistence type="predicted"/>
<feature type="compositionally biased region" description="Polar residues" evidence="20">
    <location>
        <begin position="227"/>
        <end position="240"/>
    </location>
</feature>
<dbReference type="Pfam" id="PF06001">
    <property type="entry name" value="RING_CBP-p300"/>
    <property type="match status" value="1"/>
</dbReference>
<dbReference type="Gene3D" id="1.20.920.10">
    <property type="entry name" value="Bromodomain-like"/>
    <property type="match status" value="1"/>
</dbReference>
<feature type="zinc finger region" description="TAZ-type" evidence="19">
    <location>
        <begin position="538"/>
        <end position="625"/>
    </location>
</feature>
<keyword evidence="13" id="KW-0010">Activator</keyword>
<feature type="compositionally biased region" description="Low complexity" evidence="20">
    <location>
        <begin position="2032"/>
        <end position="2060"/>
    </location>
</feature>
<keyword evidence="4" id="KW-0488">Methylation</keyword>
<feature type="region of interest" description="Disordered" evidence="20">
    <location>
        <begin position="192"/>
        <end position="240"/>
    </location>
</feature>
<keyword evidence="15" id="KW-0539">Nucleus</keyword>
<dbReference type="InterPro" id="IPR056484">
    <property type="entry name" value="PHD_P300"/>
</dbReference>
<sequence>MSADVMEDSQPAHKKQKLAASASFDDELDGFNELNRLEPIVPESHNSMPNGSLLNGGGPPISMAPSTSQPQGMPPSSSHQMPPPSQHGYQPQPQHGHGNNHQAPPQQPMSMPQPSQQQPQAPQNAQTQQQPSVLQELLLSNTHSSASSMNSPRPSYANSFTTRSPMTTNNVAAQNIMTPPTPSMANIQQPGNMQPPNQRPGMAQIRHQNPPMGAPGGPPHSVYGDGMSSQANGPSGLNPGTYQTTMMGGPGGPQHTVYNVYQQQPMGGRIVGMYGGGGPRAPPPGGGPPGNQRQMMVNGGPPGMNPRGAMRQPHPTAAMMQGPRAPGVQVMMMPAHAPMGQFGQTAEQVQYSQMNNGPPPMQRQPSLSDASSYGQPPMQPGQQPSQMGHMPPNTSQANFVPQISNTPGVGPMGMPPSSQARFPTSVGMPPSSGQGQMMGPPGGVLDSAMMGQQGQIQQNMMNGPHMANQKGNVLQQPNSSMSQPTGIGSVGPGPTGSMNQQQMPMSSQPQQQPNILNGPIQPMRPQGSVLGQSSQSQDPEKRKLIQQQLVLLLHAHKCQQREKNDPQNRTPCTLPYCSTMKGVLEHMINCTIGRQCTYPHCASSRQIITHWKNCNKDDCPVCKPVKSFNVTPGAGGGADKRQELLNAPFGPGSVQSLIGPNSVINTGPGSMVGLSVPPSSIPLNVMGPPSQGPMFGSPPTSNAANHLLNDYNPNANSNPFCSPNPPNKIGKSSVPGAPNAPMNHLQNDSNFGQLPPPEPPAQMKEWHASITLDLRNHLVSKLVKAIFPSPDPAAIHDQRIKDLIAYARKVEKDMFEAASDREEYYHLLAEKIYKIQKELQEKKNRRLTEQMVRPPNEGGQASVDTYVRPNMPQEMLQQQMSQPVNAPPSAPSAGPQSNSSLLREVKTEPIFTAPLNNQPNSYPNRPIKTEAGKNCSAMPSTSGEQVKAEPEPMDNGEAHSAPMPKTETKPTTSAIVRHQSHDDVPVEEKIFDANELRNYLLPIWEKLDKQDEAMPFHLPVDPDLLKIPDYFTIVKHPMDLSTIHGKLNSGKYKNPWEFCDDMWLMFNNAWIYNRKNSRVYKFCSKLSEIFTEEINPVMRQMGYCCGQKLTFTPLALFCYGQSMCVIARDQPYYLYESGSTQYGVTVTERYVYCTKCFEALPEEGINLNENPNEEPTMAPKSKFQLMKNDQIDLEPFETCKICQRRWHRICANYSKKVFPEGFICDSCRIDKNRPKPDNKYTAKKLPHCNLSRHIEERVNTFIEQKIGSTAKDQYEVVIRVLCSVDKEVEVKPFMKQKYAPEGFPQRFPYRTKAVFAFEIVDGVEVCFFGLHVQEYGSNCTAPNTRRVYIAYLDSVHFFQPRELRTDVYHEILLGYLDYVKNLGYTMAHIWACPPSEGDDYIFHCHPPEQKIPKPKRLQDWYKKMLEKGIHENTVYEYKDIYKQARDDDLTTPMTLPYFEGDFWPNVIEDCIRDAEKEENERKRHEEFAVGDEDDDDNLSQSGDPSKKNNKSSNNKKKNNLKKSSQKSKKKGTAGTGNQITDKLFSVLEKHKEVFFTIRLVEPQMEAIVNQKAIVDPDTTYPSELMDGRDTFLNKARDEHWEFSSLRRAKWSTMNFCYALHTQEQDNKDMSYTCNSCNGNASYHCPTCDDFDLCEACHKKVQHEHKMEKLLIVDQSQTADSSANARIESVKRCINSLVHSCKCKDANCKKVTCHKMKKVVQHTKICKKRQQANCPVCKQLIALCCYHAKHCNLEMCPVPFCSNIRQKLQEQKRSQNRRADMMMRRRMEKLQTGMYTGPSPGQQAMNGPVSGMHPQYQQHNMLGNQPAQMMNATIPGQQQPSGNHFQGGGPMGMSGHPQMQQQPNSKPQHIRNQMMPNHMGMGTSSQRIPGHQQGVQQQQQGTQMNPPPYGRGGGQPQQNSGYGGGGMVNSPASSYNSPGMGGGKPMMASQQQHGGIRQQAPQLQGPSMDQTQMGHMKQNMPQDPQLRQIITRLKATNSPEERKNVFADLKKTPHLFAAFLKMNKQDQSGPSNQQQEMMHQQAMRQQQQNWPPNQQRAPSGGPSFGSPPPQWSHPQQQQYPPQPQ</sequence>
<feature type="compositionally biased region" description="Low complexity" evidence="20">
    <location>
        <begin position="371"/>
        <end position="392"/>
    </location>
</feature>
<dbReference type="InterPro" id="IPR011011">
    <property type="entry name" value="Znf_FYVE_PHD"/>
</dbReference>
<name>A0AAD4NMC3_9BILA</name>
<dbReference type="SUPFAM" id="SSF47040">
    <property type="entry name" value="Kix domain of CBP (creb binding protein)"/>
    <property type="match status" value="1"/>
</dbReference>
<dbReference type="GO" id="GO:0005634">
    <property type="term" value="C:nucleus"/>
    <property type="evidence" value="ECO:0007669"/>
    <property type="project" value="UniProtKB-SubCell"/>
</dbReference>
<dbReference type="PROSITE" id="PS01357">
    <property type="entry name" value="ZF_ZZ_1"/>
    <property type="match status" value="1"/>
</dbReference>
<dbReference type="InterPro" id="IPR001487">
    <property type="entry name" value="Bromodomain"/>
</dbReference>
<feature type="compositionally biased region" description="Polar residues" evidence="20">
    <location>
        <begin position="1856"/>
        <end position="1874"/>
    </location>
</feature>
<evidence type="ECO:0000256" key="11">
    <source>
        <dbReference type="ARBA" id="ARBA00023015"/>
    </source>
</evidence>
<dbReference type="GO" id="GO:0000123">
    <property type="term" value="C:histone acetyltransferase complex"/>
    <property type="evidence" value="ECO:0007669"/>
    <property type="project" value="TreeGrafter"/>
</dbReference>
<dbReference type="Gene3D" id="3.30.40.10">
    <property type="entry name" value="Zinc/RING finger domain, C3HC4 (zinc finger)"/>
    <property type="match status" value="1"/>
</dbReference>
<keyword evidence="6 19" id="KW-0479">Metal-binding</keyword>
<evidence type="ECO:0000256" key="8">
    <source>
        <dbReference type="ARBA" id="ARBA00022771"/>
    </source>
</evidence>
<dbReference type="Gene3D" id="1.20.1020.10">
    <property type="entry name" value="TAZ domain"/>
    <property type="match status" value="2"/>
</dbReference>
<dbReference type="Pfam" id="PF00569">
    <property type="entry name" value="ZZ"/>
    <property type="match status" value="1"/>
</dbReference>
<dbReference type="PRINTS" id="PR00503">
    <property type="entry name" value="BROMODOMAIN"/>
</dbReference>
<dbReference type="InterPro" id="IPR031162">
    <property type="entry name" value="CBP_P300_HAT"/>
</dbReference>
<comment type="catalytic activity">
    <reaction evidence="17">
        <text>L-lysyl-[protein] + acetyl-CoA = N(6)-acetyl-L-lysyl-[protein] + CoA + H(+)</text>
        <dbReference type="Rhea" id="RHEA:45948"/>
        <dbReference type="Rhea" id="RHEA-COMP:9752"/>
        <dbReference type="Rhea" id="RHEA-COMP:10731"/>
        <dbReference type="ChEBI" id="CHEBI:15378"/>
        <dbReference type="ChEBI" id="CHEBI:29969"/>
        <dbReference type="ChEBI" id="CHEBI:57287"/>
        <dbReference type="ChEBI" id="CHEBI:57288"/>
        <dbReference type="ChEBI" id="CHEBI:61930"/>
        <dbReference type="EC" id="2.3.1.48"/>
    </reaction>
</comment>
<dbReference type="CDD" id="cd15802">
    <property type="entry name" value="RING_CBP-p300"/>
    <property type="match status" value="1"/>
</dbReference>
<feature type="compositionally biased region" description="Low complexity" evidence="20">
    <location>
        <begin position="1889"/>
        <end position="1902"/>
    </location>
</feature>
<dbReference type="EC" id="2.3.1.48" evidence="3"/>
<evidence type="ECO:0000313" key="25">
    <source>
        <dbReference type="EMBL" id="KAI1729114.1"/>
    </source>
</evidence>
<feature type="compositionally biased region" description="Low complexity" evidence="20">
    <location>
        <begin position="2071"/>
        <end position="2083"/>
    </location>
</feature>
<feature type="compositionally biased region" description="Basic residues" evidence="20">
    <location>
        <begin position="1507"/>
        <end position="1531"/>
    </location>
</feature>
<keyword evidence="10" id="KW-0156">Chromatin regulator</keyword>
<keyword evidence="14" id="KW-0804">Transcription</keyword>
<dbReference type="PROSITE" id="PS50952">
    <property type="entry name" value="KIX"/>
    <property type="match status" value="1"/>
</dbReference>
<dbReference type="SMART" id="SM00291">
    <property type="entry name" value="ZnF_ZZ"/>
    <property type="match status" value="1"/>
</dbReference>
<dbReference type="GO" id="GO:0140297">
    <property type="term" value="F:DNA-binding transcription factor binding"/>
    <property type="evidence" value="ECO:0007669"/>
    <property type="project" value="UniProtKB-ARBA"/>
</dbReference>
<dbReference type="Proteomes" id="UP001201812">
    <property type="component" value="Unassembled WGS sequence"/>
</dbReference>
<evidence type="ECO:0000256" key="19">
    <source>
        <dbReference type="PROSITE-ProRule" id="PRU00203"/>
    </source>
</evidence>
<evidence type="ECO:0000256" key="6">
    <source>
        <dbReference type="ARBA" id="ARBA00022723"/>
    </source>
</evidence>
<feature type="domain" description="CBP/p300-type HAT" evidence="24">
    <location>
        <begin position="1239"/>
        <end position="1624"/>
    </location>
</feature>
<dbReference type="InterPro" id="IPR003101">
    <property type="entry name" value="KIX_dom"/>
</dbReference>
<feature type="compositionally biased region" description="Polar residues" evidence="20">
    <location>
        <begin position="393"/>
        <end position="406"/>
    </location>
</feature>
<keyword evidence="16" id="KW-0012">Acyltransferase</keyword>
<feature type="compositionally biased region" description="Low complexity" evidence="20">
    <location>
        <begin position="65"/>
        <end position="155"/>
    </location>
</feature>
<feature type="compositionally biased region" description="Basic and acidic residues" evidence="20">
    <location>
        <begin position="1477"/>
        <end position="1487"/>
    </location>
</feature>
<dbReference type="SMART" id="SM00551">
    <property type="entry name" value="ZnF_TAZ"/>
    <property type="match status" value="2"/>
</dbReference>
<dbReference type="SUPFAM" id="SSF57903">
    <property type="entry name" value="FYVE/PHD zinc finger"/>
    <property type="match status" value="1"/>
</dbReference>
<dbReference type="SMART" id="SM01250">
    <property type="entry name" value="KAT11"/>
    <property type="match status" value="1"/>
</dbReference>
<reference evidence="25" key="1">
    <citation type="submission" date="2022-01" db="EMBL/GenBank/DDBJ databases">
        <title>Genome Sequence Resource for Two Populations of Ditylenchus destructor, the Migratory Endoparasitic Phytonematode.</title>
        <authorList>
            <person name="Zhang H."/>
            <person name="Lin R."/>
            <person name="Xie B."/>
        </authorList>
    </citation>
    <scope>NUCLEOTIDE SEQUENCE</scope>
    <source>
        <strain evidence="25">BazhouSP</strain>
    </source>
</reference>
<feature type="domain" description="KIX" evidence="23">
    <location>
        <begin position="761"/>
        <end position="840"/>
    </location>
</feature>
<evidence type="ECO:0000256" key="10">
    <source>
        <dbReference type="ARBA" id="ARBA00022853"/>
    </source>
</evidence>
<dbReference type="GO" id="GO:0045944">
    <property type="term" value="P:positive regulation of transcription by RNA polymerase II"/>
    <property type="evidence" value="ECO:0007669"/>
    <property type="project" value="TreeGrafter"/>
</dbReference>
<evidence type="ECO:0000256" key="17">
    <source>
        <dbReference type="ARBA" id="ARBA00048017"/>
    </source>
</evidence>
<dbReference type="Pfam" id="PF00439">
    <property type="entry name" value="Bromodomain"/>
    <property type="match status" value="1"/>
</dbReference>
<feature type="zinc finger region" description="TAZ-type" evidence="19">
    <location>
        <begin position="1682"/>
        <end position="1763"/>
    </location>
</feature>
<dbReference type="InterPro" id="IPR038547">
    <property type="entry name" value="RING_CBP-p300_sf"/>
</dbReference>
<evidence type="ECO:0000259" key="24">
    <source>
        <dbReference type="PROSITE" id="PS51727"/>
    </source>
</evidence>
<dbReference type="GO" id="GO:0003713">
    <property type="term" value="F:transcription coactivator activity"/>
    <property type="evidence" value="ECO:0007669"/>
    <property type="project" value="TreeGrafter"/>
</dbReference>
<evidence type="ECO:0000259" key="23">
    <source>
        <dbReference type="PROSITE" id="PS50952"/>
    </source>
</evidence>
<dbReference type="PROSITE" id="PS50134">
    <property type="entry name" value="ZF_TAZ"/>
    <property type="match status" value="2"/>
</dbReference>
<dbReference type="Gene3D" id="3.30.60.90">
    <property type="match status" value="1"/>
</dbReference>
<evidence type="ECO:0000256" key="2">
    <source>
        <dbReference type="ARBA" id="ARBA00004123"/>
    </source>
</evidence>
<dbReference type="Gene3D" id="1.10.246.20">
    <property type="entry name" value="Coactivator CBP, KIX domain"/>
    <property type="match status" value="1"/>
</dbReference>
<evidence type="ECO:0000256" key="13">
    <source>
        <dbReference type="ARBA" id="ARBA00023159"/>
    </source>
</evidence>
<dbReference type="SUPFAM" id="SSF47370">
    <property type="entry name" value="Bromodomain"/>
    <property type="match status" value="1"/>
</dbReference>
<dbReference type="SUPFAM" id="SSF57850">
    <property type="entry name" value="RING/U-box"/>
    <property type="match status" value="1"/>
</dbReference>
<evidence type="ECO:0000256" key="14">
    <source>
        <dbReference type="ARBA" id="ARBA00023163"/>
    </source>
</evidence>
<comment type="caution">
    <text evidence="25">The sequence shown here is derived from an EMBL/GenBank/DDBJ whole genome shotgun (WGS) entry which is preliminary data.</text>
</comment>
<evidence type="ECO:0000256" key="5">
    <source>
        <dbReference type="ARBA" id="ARBA00022679"/>
    </source>
</evidence>
<feature type="region of interest" description="Disordered" evidence="20">
    <location>
        <begin position="2024"/>
        <end position="2083"/>
    </location>
</feature>
<dbReference type="InterPro" id="IPR013083">
    <property type="entry name" value="Znf_RING/FYVE/PHD"/>
</dbReference>
<feature type="domain" description="TAZ-type" evidence="22">
    <location>
        <begin position="538"/>
        <end position="625"/>
    </location>
</feature>
<keyword evidence="12 18" id="KW-0103">Bromodomain</keyword>
<dbReference type="InterPro" id="IPR018359">
    <property type="entry name" value="Bromodomain_CS"/>
</dbReference>
<feature type="compositionally biased region" description="Polar residues" evidence="20">
    <location>
        <begin position="156"/>
        <end position="165"/>
    </location>
</feature>
<dbReference type="Gene3D" id="2.10.110.40">
    <property type="match status" value="1"/>
</dbReference>
<evidence type="ECO:0000313" key="26">
    <source>
        <dbReference type="Proteomes" id="UP001201812"/>
    </source>
</evidence>
<evidence type="ECO:0000256" key="9">
    <source>
        <dbReference type="ARBA" id="ARBA00022833"/>
    </source>
</evidence>
<feature type="compositionally biased region" description="Polar residues" evidence="20">
    <location>
        <begin position="914"/>
        <end position="923"/>
    </location>
</feature>
<feature type="compositionally biased region" description="Acidic residues" evidence="20">
    <location>
        <begin position="1488"/>
        <end position="1497"/>
    </location>
</feature>
<dbReference type="Pfam" id="PF02135">
    <property type="entry name" value="zf-TAZ"/>
    <property type="match status" value="2"/>
</dbReference>
<feature type="region of interest" description="Disordered" evidence="20">
    <location>
        <begin position="1477"/>
        <end position="1535"/>
    </location>
</feature>
<evidence type="ECO:0000256" key="16">
    <source>
        <dbReference type="ARBA" id="ARBA00023315"/>
    </source>
</evidence>
<dbReference type="InterPro" id="IPR036427">
    <property type="entry name" value="Bromodomain-like_sf"/>
</dbReference>
<dbReference type="PROSITE" id="PS51727">
    <property type="entry name" value="CBP_P300_HAT"/>
    <property type="match status" value="1"/>
</dbReference>
<feature type="region of interest" description="Disordered" evidence="20">
    <location>
        <begin position="876"/>
        <end position="970"/>
    </location>
</feature>
<dbReference type="PANTHER" id="PTHR13808:SF1">
    <property type="entry name" value="HISTONE ACETYLTRANSFERASE"/>
    <property type="match status" value="1"/>
</dbReference>
<keyword evidence="9 19" id="KW-0862">Zinc</keyword>
<dbReference type="PROSITE" id="PS00633">
    <property type="entry name" value="BROMODOMAIN_1"/>
    <property type="match status" value="1"/>
</dbReference>
<dbReference type="EMBL" id="JAKKPZ010000001">
    <property type="protein sequence ID" value="KAI1729114.1"/>
    <property type="molecule type" value="Genomic_DNA"/>
</dbReference>
<keyword evidence="8 19" id="KW-0863">Zinc-finger</keyword>
<accession>A0AAD4NMC3</accession>
<dbReference type="Pfam" id="PF23570">
    <property type="entry name" value="PHD_P300"/>
    <property type="match status" value="1"/>
</dbReference>
<feature type="compositionally biased region" description="Low complexity" evidence="20">
    <location>
        <begin position="526"/>
        <end position="537"/>
    </location>
</feature>
<keyword evidence="11" id="KW-0805">Transcription regulation</keyword>
<feature type="region of interest" description="Disordered" evidence="20">
    <location>
        <begin position="1"/>
        <end position="21"/>
    </location>
</feature>
<feature type="compositionally biased region" description="Polar residues" evidence="20">
    <location>
        <begin position="472"/>
        <end position="486"/>
    </location>
</feature>
<dbReference type="InterPro" id="IPR043145">
    <property type="entry name" value="Znf_ZZ_sf"/>
</dbReference>
<keyword evidence="7" id="KW-0677">Repeat</keyword>
<dbReference type="InterPro" id="IPR000197">
    <property type="entry name" value="Znf_TAZ"/>
</dbReference>
<feature type="region of interest" description="Disordered" evidence="20">
    <location>
        <begin position="472"/>
        <end position="541"/>
    </location>
</feature>
<keyword evidence="5" id="KW-0808">Transferase</keyword>
<protein>
    <recommendedName>
        <fullName evidence="3">histone acetyltransferase</fullName>
        <ecNumber evidence="3">2.3.1.48</ecNumber>
    </recommendedName>
</protein>
<keyword evidence="26" id="KW-1185">Reference proteome</keyword>
<dbReference type="InterPro" id="IPR010303">
    <property type="entry name" value="RING_CBP-p300"/>
</dbReference>
<feature type="domain" description="TAZ-type" evidence="22">
    <location>
        <begin position="1682"/>
        <end position="1763"/>
    </location>
</feature>
<evidence type="ECO:0000256" key="7">
    <source>
        <dbReference type="ARBA" id="ARBA00022737"/>
    </source>
</evidence>
<dbReference type="CDD" id="cd15557">
    <property type="entry name" value="PHD_CBP_p300"/>
    <property type="match status" value="1"/>
</dbReference>
<dbReference type="GO" id="GO:0008270">
    <property type="term" value="F:zinc ion binding"/>
    <property type="evidence" value="ECO:0007669"/>
    <property type="project" value="UniProtKB-KW"/>
</dbReference>
<dbReference type="PANTHER" id="PTHR13808">
    <property type="entry name" value="CBP/P300-RELATED"/>
    <property type="match status" value="1"/>
</dbReference>
<evidence type="ECO:0000256" key="15">
    <source>
        <dbReference type="ARBA" id="ARBA00023242"/>
    </source>
</evidence>
<evidence type="ECO:0000256" key="1">
    <source>
        <dbReference type="ARBA" id="ARBA00002581"/>
    </source>
</evidence>
<feature type="compositionally biased region" description="Gly residues" evidence="20">
    <location>
        <begin position="1909"/>
        <end position="1926"/>
    </location>
</feature>
<dbReference type="GO" id="GO:0031490">
    <property type="term" value="F:chromatin DNA binding"/>
    <property type="evidence" value="ECO:0007669"/>
    <property type="project" value="TreeGrafter"/>
</dbReference>
<organism evidence="25 26">
    <name type="scientific">Ditylenchus destructor</name>
    <dbReference type="NCBI Taxonomy" id="166010"/>
    <lineage>
        <taxon>Eukaryota</taxon>
        <taxon>Metazoa</taxon>
        <taxon>Ecdysozoa</taxon>
        <taxon>Nematoda</taxon>
        <taxon>Chromadorea</taxon>
        <taxon>Rhabditida</taxon>
        <taxon>Tylenchina</taxon>
        <taxon>Tylenchomorpha</taxon>
        <taxon>Sphaerularioidea</taxon>
        <taxon>Anguinidae</taxon>
        <taxon>Anguininae</taxon>
        <taxon>Ditylenchus</taxon>
    </lineage>
</organism>
<evidence type="ECO:0000256" key="18">
    <source>
        <dbReference type="PROSITE-ProRule" id="PRU00035"/>
    </source>
</evidence>
<comment type="function">
    <text evidence="1">Acetyltransferase enzyme. Acetylates histones, giving a specific tag for transcriptional activation.</text>
</comment>
<feature type="compositionally biased region" description="Low complexity" evidence="20">
    <location>
        <begin position="891"/>
        <end position="900"/>
    </location>
</feature>
<evidence type="ECO:0000259" key="22">
    <source>
        <dbReference type="PROSITE" id="PS50134"/>
    </source>
</evidence>
<evidence type="ECO:0000259" key="21">
    <source>
        <dbReference type="PROSITE" id="PS50014"/>
    </source>
</evidence>
<comment type="subcellular location">
    <subcellularLocation>
        <location evidence="2">Nucleus</location>
    </subcellularLocation>
</comment>
<dbReference type="Pfam" id="PF02172">
    <property type="entry name" value="KIX"/>
    <property type="match status" value="1"/>
</dbReference>
<feature type="domain" description="Bromo" evidence="21">
    <location>
        <begin position="1008"/>
        <end position="1080"/>
    </location>
</feature>
<evidence type="ECO:0000256" key="12">
    <source>
        <dbReference type="ARBA" id="ARBA00023117"/>
    </source>
</evidence>
<feature type="compositionally biased region" description="Low complexity" evidence="20">
    <location>
        <begin position="497"/>
        <end position="514"/>
    </location>
</feature>
<dbReference type="InterPro" id="IPR036529">
    <property type="entry name" value="KIX_dom_sf"/>
</dbReference>
<dbReference type="GO" id="GO:0004402">
    <property type="term" value="F:histone acetyltransferase activity"/>
    <property type="evidence" value="ECO:0007669"/>
    <property type="project" value="InterPro"/>
</dbReference>
<dbReference type="InterPro" id="IPR000433">
    <property type="entry name" value="Znf_ZZ"/>
</dbReference>
<feature type="region of interest" description="Disordered" evidence="20">
    <location>
        <begin position="277"/>
        <end position="315"/>
    </location>
</feature>
<dbReference type="CDD" id="cd05495">
    <property type="entry name" value="Bromo_cbp_like"/>
    <property type="match status" value="1"/>
</dbReference>
<dbReference type="SMART" id="SM00297">
    <property type="entry name" value="BROMO"/>
    <property type="match status" value="1"/>
</dbReference>
<feature type="region of interest" description="Disordered" evidence="20">
    <location>
        <begin position="1835"/>
        <end position="1982"/>
    </location>
</feature>
<gene>
    <name evidence="25" type="ORF">DdX_01334</name>
</gene>
<feature type="region of interest" description="Disordered" evidence="20">
    <location>
        <begin position="352"/>
        <end position="422"/>
    </location>
</feature>
<dbReference type="GO" id="GO:0005667">
    <property type="term" value="C:transcription regulator complex"/>
    <property type="evidence" value="ECO:0007669"/>
    <property type="project" value="TreeGrafter"/>
</dbReference>
<dbReference type="InterPro" id="IPR035898">
    <property type="entry name" value="TAZ_dom_sf"/>
</dbReference>
<feature type="compositionally biased region" description="Polar residues" evidence="20">
    <location>
        <begin position="1947"/>
        <end position="1972"/>
    </location>
</feature>
<evidence type="ECO:0000256" key="20">
    <source>
        <dbReference type="SAM" id="MobiDB-lite"/>
    </source>
</evidence>
<evidence type="ECO:0000256" key="4">
    <source>
        <dbReference type="ARBA" id="ARBA00022481"/>
    </source>
</evidence>
<feature type="region of interest" description="Disordered" evidence="20">
    <location>
        <begin position="35"/>
        <end position="165"/>
    </location>
</feature>